<evidence type="ECO:0000313" key="2">
    <source>
        <dbReference type="EMBL" id="MBB5998622.1"/>
    </source>
</evidence>
<dbReference type="EMBL" id="JACHLY010000001">
    <property type="protein sequence ID" value="MBB5998622.1"/>
    <property type="molecule type" value="Genomic_DNA"/>
</dbReference>
<dbReference type="InterPro" id="IPR027417">
    <property type="entry name" value="P-loop_NTPase"/>
</dbReference>
<dbReference type="PANTHER" id="PTHR43581:SF4">
    <property type="entry name" value="ATP_GTP PHOSPHATASE"/>
    <property type="match status" value="1"/>
</dbReference>
<keyword evidence="3" id="KW-1185">Reference proteome</keyword>
<dbReference type="Pfam" id="PF13304">
    <property type="entry name" value="AAA_21"/>
    <property type="match status" value="1"/>
</dbReference>
<dbReference type="SUPFAM" id="SSF52540">
    <property type="entry name" value="P-loop containing nucleoside triphosphate hydrolases"/>
    <property type="match status" value="1"/>
</dbReference>
<gene>
    <name evidence="2" type="ORF">HNR25_002373</name>
</gene>
<dbReference type="GO" id="GO:0016887">
    <property type="term" value="F:ATP hydrolysis activity"/>
    <property type="evidence" value="ECO:0007669"/>
    <property type="project" value="InterPro"/>
</dbReference>
<reference evidence="2 3" key="1">
    <citation type="submission" date="2020-08" db="EMBL/GenBank/DDBJ databases">
        <title>Sequencing the genomes of 1000 actinobacteria strains.</title>
        <authorList>
            <person name="Klenk H.-P."/>
        </authorList>
    </citation>
    <scope>NUCLEOTIDE SEQUENCE [LARGE SCALE GENOMIC DNA]</scope>
    <source>
        <strain evidence="2 3">DSM 44593</strain>
    </source>
</reference>
<name>A0A841E706_9ACTN</name>
<feature type="domain" description="ATPase AAA-type core" evidence="1">
    <location>
        <begin position="13"/>
        <end position="90"/>
    </location>
</feature>
<evidence type="ECO:0000313" key="3">
    <source>
        <dbReference type="Proteomes" id="UP000578077"/>
    </source>
</evidence>
<keyword evidence="2" id="KW-0540">Nuclease</keyword>
<organism evidence="2 3">
    <name type="scientific">Streptomonospora salina</name>
    <dbReference type="NCBI Taxonomy" id="104205"/>
    <lineage>
        <taxon>Bacteria</taxon>
        <taxon>Bacillati</taxon>
        <taxon>Actinomycetota</taxon>
        <taxon>Actinomycetes</taxon>
        <taxon>Streptosporangiales</taxon>
        <taxon>Nocardiopsidaceae</taxon>
        <taxon>Streptomonospora</taxon>
    </lineage>
</organism>
<dbReference type="Gene3D" id="3.40.50.300">
    <property type="entry name" value="P-loop containing nucleotide triphosphate hydrolases"/>
    <property type="match status" value="1"/>
</dbReference>
<proteinExistence type="predicted"/>
<dbReference type="AlphaFoldDB" id="A0A841E706"/>
<dbReference type="InterPro" id="IPR051396">
    <property type="entry name" value="Bact_Antivir_Def_Nuclease"/>
</dbReference>
<keyword evidence="2" id="KW-0255">Endonuclease</keyword>
<dbReference type="GO" id="GO:0004519">
    <property type="term" value="F:endonuclease activity"/>
    <property type="evidence" value="ECO:0007669"/>
    <property type="project" value="UniProtKB-KW"/>
</dbReference>
<keyword evidence="2" id="KW-0378">Hydrolase</keyword>
<dbReference type="PANTHER" id="PTHR43581">
    <property type="entry name" value="ATP/GTP PHOSPHATASE"/>
    <property type="match status" value="1"/>
</dbReference>
<sequence>MLNYSGSDVTIDVYYREQGSRFEKELVWAGDGIQIWLQILLHVYRNFESSTLVFDEPEVFLHADLQRRLVRLIDNLSSQVLLASHSSEILAETDTRAIIWIDKNQKKGIRTPTDDVLSDLTASLGTAYNLSLARALRAQAVLFVEGNDSRILRILSRKMQHVNLERETSLAVIPMGGYSNWPNTEHFKWLIDDFLQRSIKSMILLDRDYRTDDQVSSTSEQLNQIFDSVHIWHCKEIENYLIIPEVISRVSGADFDDIREYIDSESEGMKSRVFARMLEQKTLNEKSASNHAVSISEEFHRSFPHAWSDPTYRVSVCPPKDLLSGINKHLQSNRKKTVSFEKIAHNIRAKEIPLEMRNVLQQIEDLS</sequence>
<dbReference type="Proteomes" id="UP000578077">
    <property type="component" value="Unassembled WGS sequence"/>
</dbReference>
<protein>
    <submittedName>
        <fullName evidence="2">Putative ATP-dependent endonuclease of OLD family</fullName>
    </submittedName>
</protein>
<dbReference type="GO" id="GO:0005524">
    <property type="term" value="F:ATP binding"/>
    <property type="evidence" value="ECO:0007669"/>
    <property type="project" value="InterPro"/>
</dbReference>
<dbReference type="InterPro" id="IPR003959">
    <property type="entry name" value="ATPase_AAA_core"/>
</dbReference>
<accession>A0A841E706</accession>
<evidence type="ECO:0000259" key="1">
    <source>
        <dbReference type="Pfam" id="PF13304"/>
    </source>
</evidence>
<comment type="caution">
    <text evidence="2">The sequence shown here is derived from an EMBL/GenBank/DDBJ whole genome shotgun (WGS) entry which is preliminary data.</text>
</comment>